<dbReference type="Gene3D" id="3.40.930.10">
    <property type="entry name" value="Mannitol-specific EII, Chain A"/>
    <property type="match status" value="1"/>
</dbReference>
<gene>
    <name evidence="3" type="ORF">FOZ63_020494</name>
</gene>
<keyword evidence="4" id="KW-1185">Reference proteome</keyword>
<dbReference type="SUPFAM" id="SSF109715">
    <property type="entry name" value="DEK C-terminal domain"/>
    <property type="match status" value="1"/>
</dbReference>
<sequence>MSRGTFMSKLDVQFLIDLAEMVAGWAGNAYEVVEGAVYGLLGLMSNPRPLVEKVAPLLRAATAMDGRADYTAGSRLAFVTTLHTVPENQSDILTALAEKTKKVRPSRCRVRELLDATRNKSAEAEDARWIHRDWWGGGRLDYSVELLLLLCGKSKEWLRRLRPPCRESLVISARLESDLRDPHWELLYLLSLRDTNSDLYQQSLTTCFDTTADSYSTPISGEELTEVVGAPDDAVSWIVEVLVENVAELPVTAVEAIVRKTGLISQMDPASSGSYLGLQRRERLVIFPSRWESLSLSNDQEDRVPYVHYLPLMDTSEESSPVTASSSSEAPGEVGRDTLQSAVVDLVASSDLESVSLRELRRLLEKKLALPDLALDKQKKIIKEMVGEAIAKDEPKEENKVKAEVAVKRERQDSPRATTTRKRVKKSEKTEDVEASSPSASSSSRDAPSASSEASSDDDSDSASSAPARQAAPKRRARSRTPPPGGLTKKSFERKAKPLKLTLGRQNIDIPARVFKTGSCGWWGRTNIKVPVGKNKVMASCQFQIIVQKSKEWPEK</sequence>
<feature type="compositionally biased region" description="Low complexity" evidence="1">
    <location>
        <begin position="462"/>
        <end position="471"/>
    </location>
</feature>
<dbReference type="Proteomes" id="UP000553632">
    <property type="component" value="Unassembled WGS sequence"/>
</dbReference>
<dbReference type="InterPro" id="IPR014876">
    <property type="entry name" value="DEK_C"/>
</dbReference>
<feature type="region of interest" description="Disordered" evidence="1">
    <location>
        <begin position="394"/>
        <end position="499"/>
    </location>
</feature>
<organism evidence="3 4">
    <name type="scientific">Perkinsus olseni</name>
    <name type="common">Perkinsus atlanticus</name>
    <dbReference type="NCBI Taxonomy" id="32597"/>
    <lineage>
        <taxon>Eukaryota</taxon>
        <taxon>Sar</taxon>
        <taxon>Alveolata</taxon>
        <taxon>Perkinsozoa</taxon>
        <taxon>Perkinsea</taxon>
        <taxon>Perkinsida</taxon>
        <taxon>Perkinsidae</taxon>
        <taxon>Perkinsus</taxon>
    </lineage>
</organism>
<reference evidence="3 4" key="1">
    <citation type="submission" date="2020-04" db="EMBL/GenBank/DDBJ databases">
        <title>Perkinsus olseni comparative genomics.</title>
        <authorList>
            <person name="Bogema D.R."/>
        </authorList>
    </citation>
    <scope>NUCLEOTIDE SEQUENCE [LARGE SCALE GENOMIC DNA]</scope>
    <source>
        <strain evidence="3 4">ATCC PRA-207</strain>
    </source>
</reference>
<dbReference type="PROSITE" id="PS51998">
    <property type="entry name" value="DEK_C"/>
    <property type="match status" value="1"/>
</dbReference>
<feature type="compositionally biased region" description="Basic and acidic residues" evidence="1">
    <location>
        <begin position="394"/>
        <end position="414"/>
    </location>
</feature>
<dbReference type="Pfam" id="PF08766">
    <property type="entry name" value="DEK_C"/>
    <property type="match status" value="1"/>
</dbReference>
<evidence type="ECO:0000313" key="4">
    <source>
        <dbReference type="Proteomes" id="UP000553632"/>
    </source>
</evidence>
<feature type="compositionally biased region" description="Low complexity" evidence="1">
    <location>
        <begin position="435"/>
        <end position="454"/>
    </location>
</feature>
<protein>
    <recommendedName>
        <fullName evidence="2">DEK-C domain-containing protein</fullName>
    </recommendedName>
</protein>
<proteinExistence type="predicted"/>
<comment type="caution">
    <text evidence="3">The sequence shown here is derived from an EMBL/GenBank/DDBJ whole genome shotgun (WGS) entry which is preliminary data.</text>
</comment>
<name>A0A7J6QDZ5_PEROL</name>
<evidence type="ECO:0000313" key="3">
    <source>
        <dbReference type="EMBL" id="KAF4706452.1"/>
    </source>
</evidence>
<dbReference type="AlphaFoldDB" id="A0A7J6QDZ5"/>
<evidence type="ECO:0000259" key="2">
    <source>
        <dbReference type="PROSITE" id="PS51998"/>
    </source>
</evidence>
<dbReference type="InterPro" id="IPR016152">
    <property type="entry name" value="PTrfase/Anion_transptr"/>
</dbReference>
<feature type="domain" description="DEK-C" evidence="2">
    <location>
        <begin position="333"/>
        <end position="391"/>
    </location>
</feature>
<dbReference type="EMBL" id="JABANO010033654">
    <property type="protein sequence ID" value="KAF4706452.1"/>
    <property type="molecule type" value="Genomic_DNA"/>
</dbReference>
<evidence type="ECO:0000256" key="1">
    <source>
        <dbReference type="SAM" id="MobiDB-lite"/>
    </source>
</evidence>
<accession>A0A7J6QDZ5</accession>